<accession>A0A498SBV0</accession>
<sequence>MRNTVVTSDDYAYGKPPAATSFVRTLLCGAPPFSDPKCRPSGKLKSTQFCNYMPLASRFKEDKIGISAEESSGVANSIHKNQPSVLVKMYQDDCRGYRSSAKRYFSGTEQKRNEFMVEIDHRLAT</sequence>
<reference evidence="1 2" key="1">
    <citation type="submission" date="2018-08" db="EMBL/GenBank/DDBJ databases">
        <authorList>
            <person name="Laetsch R D."/>
            <person name="Stevens L."/>
            <person name="Kumar S."/>
            <person name="Blaxter L. M."/>
        </authorList>
    </citation>
    <scope>NUCLEOTIDE SEQUENCE [LARGE SCALE GENOMIC DNA]</scope>
</reference>
<keyword evidence="2" id="KW-1185">Reference proteome</keyword>
<gene>
    <name evidence="1" type="ORF">NAV_LOCUS5750</name>
</gene>
<evidence type="ECO:0000313" key="1">
    <source>
        <dbReference type="EMBL" id="VBB30959.1"/>
    </source>
</evidence>
<dbReference type="EMBL" id="UPTC01001053">
    <property type="protein sequence ID" value="VBB30959.1"/>
    <property type="molecule type" value="Genomic_DNA"/>
</dbReference>
<proteinExistence type="predicted"/>
<organism evidence="1 2">
    <name type="scientific">Acanthocheilonema viteae</name>
    <name type="common">Filarial nematode worm</name>
    <name type="synonym">Dipetalonema viteae</name>
    <dbReference type="NCBI Taxonomy" id="6277"/>
    <lineage>
        <taxon>Eukaryota</taxon>
        <taxon>Metazoa</taxon>
        <taxon>Ecdysozoa</taxon>
        <taxon>Nematoda</taxon>
        <taxon>Chromadorea</taxon>
        <taxon>Rhabditida</taxon>
        <taxon>Spirurina</taxon>
        <taxon>Spiruromorpha</taxon>
        <taxon>Filarioidea</taxon>
        <taxon>Onchocercidae</taxon>
        <taxon>Acanthocheilonema</taxon>
    </lineage>
</organism>
<name>A0A498SBV0_ACAVI</name>
<evidence type="ECO:0000313" key="2">
    <source>
        <dbReference type="Proteomes" id="UP000276991"/>
    </source>
</evidence>
<dbReference type="AlphaFoldDB" id="A0A498SBV0"/>
<protein>
    <submittedName>
        <fullName evidence="1">Uncharacterized protein</fullName>
    </submittedName>
</protein>
<dbReference type="Proteomes" id="UP000276991">
    <property type="component" value="Unassembled WGS sequence"/>
</dbReference>
<feature type="non-terminal residue" evidence="1">
    <location>
        <position position="125"/>
    </location>
</feature>
<dbReference type="OrthoDB" id="5858982at2759"/>